<gene>
    <name evidence="1" type="ORF">JIN83_05070</name>
</gene>
<accession>A0AAE2SDH2</accession>
<evidence type="ECO:0008006" key="3">
    <source>
        <dbReference type="Google" id="ProtNLM"/>
    </source>
</evidence>
<keyword evidence="2" id="KW-1185">Reference proteome</keyword>
<reference evidence="1" key="1">
    <citation type="submission" date="2021-01" db="EMBL/GenBank/DDBJ databases">
        <title>Modified the classification status of verrucomicrobia.</title>
        <authorList>
            <person name="Feng X."/>
        </authorList>
    </citation>
    <scope>NUCLEOTIDE SEQUENCE</scope>
    <source>
        <strain evidence="1">5K15</strain>
    </source>
</reference>
<dbReference type="RefSeq" id="WP_309488921.1">
    <property type="nucleotide sequence ID" value="NZ_JAENIG010000002.1"/>
</dbReference>
<dbReference type="Proteomes" id="UP000634206">
    <property type="component" value="Unassembled WGS sequence"/>
</dbReference>
<dbReference type="EMBL" id="JAENIG010000002">
    <property type="protein sequence ID" value="MBK1854316.1"/>
    <property type="molecule type" value="Genomic_DNA"/>
</dbReference>
<comment type="caution">
    <text evidence="1">The sequence shown here is derived from an EMBL/GenBank/DDBJ whole genome shotgun (WGS) entry which is preliminary data.</text>
</comment>
<dbReference type="AlphaFoldDB" id="A0AAE2SDH2"/>
<proteinExistence type="predicted"/>
<sequence length="140" mass="15861">MAKKKQVALRKQELIAQLADSRVLIDQGRSQLKEKLNVRKQFRGLMQRKPKQLLIGSAVTGLAATLLLRRPKKVKAVKVRKPFTKILLGWLLIAIKPAAKKWLIDFAKKAAVAQVNSLNQRRLAPMEPDQFQTPTPPQPR</sequence>
<name>A0AAE2SDH2_9BACT</name>
<evidence type="ECO:0000313" key="1">
    <source>
        <dbReference type="EMBL" id="MBK1854316.1"/>
    </source>
</evidence>
<protein>
    <recommendedName>
        <fullName evidence="3">DUF3618 domain-containing protein</fullName>
    </recommendedName>
</protein>
<organism evidence="1 2">
    <name type="scientific">Oceaniferula flava</name>
    <dbReference type="NCBI Taxonomy" id="2800421"/>
    <lineage>
        <taxon>Bacteria</taxon>
        <taxon>Pseudomonadati</taxon>
        <taxon>Verrucomicrobiota</taxon>
        <taxon>Verrucomicrobiia</taxon>
        <taxon>Verrucomicrobiales</taxon>
        <taxon>Verrucomicrobiaceae</taxon>
        <taxon>Oceaniferula</taxon>
    </lineage>
</organism>
<evidence type="ECO:0000313" key="2">
    <source>
        <dbReference type="Proteomes" id="UP000634206"/>
    </source>
</evidence>